<evidence type="ECO:0000313" key="2">
    <source>
        <dbReference type="Proteomes" id="UP000075476"/>
    </source>
</evidence>
<organism evidence="1 2">
    <name type="scientific">Bacillus cereus</name>
    <dbReference type="NCBI Taxonomy" id="1396"/>
    <lineage>
        <taxon>Bacteria</taxon>
        <taxon>Bacillati</taxon>
        <taxon>Bacillota</taxon>
        <taxon>Bacilli</taxon>
        <taxon>Bacillales</taxon>
        <taxon>Bacillaceae</taxon>
        <taxon>Bacillus</taxon>
        <taxon>Bacillus cereus group</taxon>
    </lineage>
</organism>
<evidence type="ECO:0000313" key="1">
    <source>
        <dbReference type="EMBL" id="KXY47661.1"/>
    </source>
</evidence>
<dbReference type="Proteomes" id="UP000075476">
    <property type="component" value="Unassembled WGS sequence"/>
</dbReference>
<dbReference type="SUPFAM" id="SSF46689">
    <property type="entry name" value="Homeodomain-like"/>
    <property type="match status" value="1"/>
</dbReference>
<dbReference type="InterPro" id="IPR002514">
    <property type="entry name" value="Transposase_8"/>
</dbReference>
<proteinExistence type="predicted"/>
<dbReference type="RefSeq" id="WP_000516529.1">
    <property type="nucleotide sequence ID" value="NZ_JAEHCB010000100.1"/>
</dbReference>
<reference evidence="1 2" key="1">
    <citation type="submission" date="2015-12" db="EMBL/GenBank/DDBJ databases">
        <title>Bacillus cereus Group isolate.</title>
        <authorList>
            <person name="Kovac J."/>
        </authorList>
    </citation>
    <scope>NUCLEOTIDE SEQUENCE [LARGE SCALE GENOMIC DNA]</scope>
    <source>
        <strain evidence="1 2">FSL K6-0073</strain>
    </source>
</reference>
<dbReference type="EMBL" id="LOMO01000025">
    <property type="protein sequence ID" value="KXY47661.1"/>
    <property type="molecule type" value="Genomic_DNA"/>
</dbReference>
<dbReference type="GO" id="GO:0003677">
    <property type="term" value="F:DNA binding"/>
    <property type="evidence" value="ECO:0007669"/>
    <property type="project" value="InterPro"/>
</dbReference>
<dbReference type="Pfam" id="PF01527">
    <property type="entry name" value="HTH_Tnp_1"/>
    <property type="match status" value="1"/>
</dbReference>
<dbReference type="GO" id="GO:0006313">
    <property type="term" value="P:DNA transposition"/>
    <property type="evidence" value="ECO:0007669"/>
    <property type="project" value="InterPro"/>
</dbReference>
<comment type="caution">
    <text evidence="1">The sequence shown here is derived from an EMBL/GenBank/DDBJ whole genome shotgun (WGS) entry which is preliminary data.</text>
</comment>
<dbReference type="AlphaFoldDB" id="A0A0G8FB72"/>
<name>A0A0G8FB72_BACCE</name>
<accession>A0A0G8FB72</accession>
<dbReference type="InterPro" id="IPR009057">
    <property type="entry name" value="Homeodomain-like_sf"/>
</dbReference>
<protein>
    <submittedName>
        <fullName evidence="1">Transposase</fullName>
    </submittedName>
</protein>
<dbReference type="GO" id="GO:0004803">
    <property type="term" value="F:transposase activity"/>
    <property type="evidence" value="ECO:0007669"/>
    <property type="project" value="InterPro"/>
</dbReference>
<gene>
    <name evidence="1" type="ORF">AT268_25550</name>
</gene>
<dbReference type="Gene3D" id="1.10.10.60">
    <property type="entry name" value="Homeodomain-like"/>
    <property type="match status" value="1"/>
</dbReference>
<sequence>MGKIRVTYDIEFKKKAVNLYLKEGMGYKTVAKELGIDHSVVRRWVKHFEAEGIKGLEEKRGKTKGPGIGRPKNNPEDPEAKMKRLEAENAMLKKLLGM</sequence>